<keyword evidence="6" id="KW-0472">Membrane</keyword>
<evidence type="ECO:0000256" key="5">
    <source>
        <dbReference type="ARBA" id="ARBA00022490"/>
    </source>
</evidence>
<protein>
    <recommendedName>
        <fullName evidence="8">Phosphoinositide 3-kinase regulatory subunit 5</fullName>
    </recommendedName>
</protein>
<gene>
    <name evidence="9" type="primary">PIK3R5</name>
    <name evidence="9" type="synonym">pik3r5</name>
</gene>
<evidence type="ECO:0000256" key="3">
    <source>
        <dbReference type="ARBA" id="ARBA00004496"/>
    </source>
</evidence>
<dbReference type="GO" id="GO:0046935">
    <property type="term" value="F:1-phosphatidylinositol-3-kinase regulator activity"/>
    <property type="evidence" value="ECO:0007669"/>
    <property type="project" value="InterPro"/>
</dbReference>
<evidence type="ECO:0000256" key="7">
    <source>
        <dbReference type="ARBA" id="ARBA00023242"/>
    </source>
</evidence>
<dbReference type="GeneTree" id="ENSGT00530000063753"/>
<dbReference type="Proteomes" id="UP000005207">
    <property type="component" value="Linkage group LG6"/>
</dbReference>
<evidence type="ECO:0000256" key="8">
    <source>
        <dbReference type="ARBA" id="ARBA00040195"/>
    </source>
</evidence>
<dbReference type="PANTHER" id="PTHR15593:SF2">
    <property type="entry name" value="PHOSPHOINOSITIDE 3-KINASE REGULATORY SUBUNIT 5"/>
    <property type="match status" value="1"/>
</dbReference>
<keyword evidence="4" id="KW-1003">Cell membrane</keyword>
<evidence type="ECO:0000256" key="2">
    <source>
        <dbReference type="ARBA" id="ARBA00004202"/>
    </source>
</evidence>
<comment type="subcellular location">
    <subcellularLocation>
        <location evidence="2">Cell membrane</location>
        <topology evidence="2">Peripheral membrane protein</topology>
    </subcellularLocation>
    <subcellularLocation>
        <location evidence="3">Cytoplasm</location>
    </subcellularLocation>
    <subcellularLocation>
        <location evidence="1">Nucleus</location>
    </subcellularLocation>
</comment>
<keyword evidence="10" id="KW-1185">Reference proteome</keyword>
<proteinExistence type="predicted"/>
<organism evidence="9 10">
    <name type="scientific">Oreochromis niloticus</name>
    <name type="common">Nile tilapia</name>
    <name type="synonym">Tilapia nilotica</name>
    <dbReference type="NCBI Taxonomy" id="8128"/>
    <lineage>
        <taxon>Eukaryota</taxon>
        <taxon>Metazoa</taxon>
        <taxon>Chordata</taxon>
        <taxon>Craniata</taxon>
        <taxon>Vertebrata</taxon>
        <taxon>Euteleostomi</taxon>
        <taxon>Actinopterygii</taxon>
        <taxon>Neopterygii</taxon>
        <taxon>Teleostei</taxon>
        <taxon>Neoteleostei</taxon>
        <taxon>Acanthomorphata</taxon>
        <taxon>Ovalentaria</taxon>
        <taxon>Cichlomorphae</taxon>
        <taxon>Cichliformes</taxon>
        <taxon>Cichlidae</taxon>
        <taxon>African cichlids</taxon>
        <taxon>Pseudocrenilabrinae</taxon>
        <taxon>Oreochromini</taxon>
        <taxon>Oreochromis</taxon>
    </lineage>
</organism>
<dbReference type="AlphaFoldDB" id="A0A669BMR4"/>
<dbReference type="GO" id="GO:0005944">
    <property type="term" value="C:phosphatidylinositol 3-kinase complex, class IB"/>
    <property type="evidence" value="ECO:0007669"/>
    <property type="project" value="InterPro"/>
</dbReference>
<evidence type="ECO:0000256" key="1">
    <source>
        <dbReference type="ARBA" id="ARBA00004123"/>
    </source>
</evidence>
<reference evidence="10" key="1">
    <citation type="submission" date="2012-01" db="EMBL/GenBank/DDBJ databases">
        <title>The Genome Sequence of Oreochromis niloticus (Nile Tilapia).</title>
        <authorList>
            <consortium name="Broad Institute Genome Assembly Team"/>
            <consortium name="Broad Institute Sequencing Platform"/>
            <person name="Di Palma F."/>
            <person name="Johnson J."/>
            <person name="Lander E.S."/>
            <person name="Lindblad-Toh K."/>
        </authorList>
    </citation>
    <scope>NUCLEOTIDE SEQUENCE [LARGE SCALE GENOMIC DNA]</scope>
</reference>
<reference evidence="9" key="3">
    <citation type="submission" date="2025-09" db="UniProtKB">
        <authorList>
            <consortium name="Ensembl"/>
        </authorList>
    </citation>
    <scope>IDENTIFICATION</scope>
</reference>
<dbReference type="Pfam" id="PF10486">
    <property type="entry name" value="PI3K_1B_p101"/>
    <property type="match status" value="1"/>
</dbReference>
<keyword evidence="5" id="KW-0963">Cytoplasm</keyword>
<dbReference type="GO" id="GO:0005886">
    <property type="term" value="C:plasma membrane"/>
    <property type="evidence" value="ECO:0007669"/>
    <property type="project" value="UniProtKB-SubCell"/>
</dbReference>
<evidence type="ECO:0000256" key="6">
    <source>
        <dbReference type="ARBA" id="ARBA00023136"/>
    </source>
</evidence>
<evidence type="ECO:0000256" key="4">
    <source>
        <dbReference type="ARBA" id="ARBA00022475"/>
    </source>
</evidence>
<keyword evidence="7" id="KW-0539">Nucleus</keyword>
<dbReference type="GO" id="GO:0005737">
    <property type="term" value="C:cytoplasm"/>
    <property type="evidence" value="ECO:0007669"/>
    <property type="project" value="UniProtKB-SubCell"/>
</dbReference>
<sequence>MSSIYVVYSCKRACITVLMCSVGQSMNRWSLEELVKRDPDNFIILLQQIIRKTREVQEQCQYELVAPLAIMFSSTLLQTPYCTDNTDLLEEAMDVFCHFLTWPEPYCSVCKRLLSTIQLEMKAPGISFQRLVRDEQGLNTSIQCSKTMTVLLMNPSEVPADFVSVAEQLSCVQHSQRETYITLIKHAFQSTLGTKYPLHSIHRALQVRMLQTLPLPTAKCYMFNWEKDNFDVLNTLLEHETGYLSTNEQEEEGDIDDERYVTEIDVEEDKDEEEHGVEPSAISIIPSDYRNSHRASTFSTISSTSKDSMFSTLSVASESYAPSLLSITSGADSDYFEDSDDYICSSPVTEKSSPKSMKSPARLSQHFYRLFIKPKSPLSRAKSLGNTESKDLFVVREKRSNSLPQQVRLHSPEPLLQPQSQTLKHVCFRRRPILSSDEDIKNITLRVVVFGADHVAGKVARAYNDLRRKETACPRLSRAFNLQFYFVPVKKDSAVIGARRGSSPLPQPGASKGTALWDSTNDIAHLLGMLDPWYERNTLSLLNLPANIVCQSESYDSSYEQRLPILADLVLYYCRYAARPTLIQLYQAELTLACGERRTEVFVHSLELGHAAGTRAIKAMGAASKRFGIDGDREAVPLTLEVVYNKVVISGRSQWKRETKVCTSVNLIKACKNPEELDSKMECLQLTMTEVLKRQNGKCKKGYNQLTVTEVKVDKVQVSGVENTTFAVCLDQDEKKILQSVTRCEISVCYKPDSSTDWRLRKFQASAQIQPLHPTFCSLLCLPIVTFSGALP</sequence>
<reference evidence="9" key="2">
    <citation type="submission" date="2025-08" db="UniProtKB">
        <authorList>
            <consortium name="Ensembl"/>
        </authorList>
    </citation>
    <scope>IDENTIFICATION</scope>
</reference>
<evidence type="ECO:0000313" key="10">
    <source>
        <dbReference type="Proteomes" id="UP000005207"/>
    </source>
</evidence>
<evidence type="ECO:0000313" key="9">
    <source>
        <dbReference type="Ensembl" id="ENSONIP00000036817.1"/>
    </source>
</evidence>
<dbReference type="PANTHER" id="PTHR15593">
    <property type="entry name" value="PHOSPHATIDYLINOSITOL 3-KINASE REGULATORY SUBUNIT"/>
    <property type="match status" value="1"/>
</dbReference>
<name>A0A669BMR4_ORENI</name>
<accession>A0A669BMR4</accession>
<dbReference type="InterPro" id="IPR019522">
    <property type="entry name" value="PIK3R5/6"/>
</dbReference>
<dbReference type="GO" id="GO:0007186">
    <property type="term" value="P:G protein-coupled receptor signaling pathway"/>
    <property type="evidence" value="ECO:0007669"/>
    <property type="project" value="TreeGrafter"/>
</dbReference>
<dbReference type="GO" id="GO:0005634">
    <property type="term" value="C:nucleus"/>
    <property type="evidence" value="ECO:0007669"/>
    <property type="project" value="UniProtKB-SubCell"/>
</dbReference>
<dbReference type="Ensembl" id="ENSONIT00000048327.1">
    <property type="protein sequence ID" value="ENSONIP00000036817.1"/>
    <property type="gene ID" value="ENSONIG00000018156.2"/>
</dbReference>